<dbReference type="GO" id="GO:0005576">
    <property type="term" value="C:extracellular region"/>
    <property type="evidence" value="ECO:0007669"/>
    <property type="project" value="UniProtKB-SubCell"/>
</dbReference>
<dbReference type="Gene3D" id="3.40.33.10">
    <property type="entry name" value="CAP"/>
    <property type="match status" value="1"/>
</dbReference>
<dbReference type="InterPro" id="IPR014044">
    <property type="entry name" value="CAP_dom"/>
</dbReference>
<dbReference type="AlphaFoldDB" id="A0A0T6B8Q5"/>
<feature type="signal peptide" evidence="3">
    <location>
        <begin position="1"/>
        <end position="26"/>
    </location>
</feature>
<sequence>MSWINLHHVLLLVIAVQFAILTGTESCQRVILNGAGGVSYQEKQKILDLHNALRQAVALGQVANQPPAANMQEMQWDEELARRAQKWSISCYSEDHDPNRNSARFPVGQNIATFWTTKKPTTTIETTPEFEKALNGWFDEVSSFNYGRITGYGGTGHYTQLVWADTNLVGCGFAFYYDPNKGYTKNYICNYGPSGNVITKFPYAKGYSHCSHYNLDYSSKWKGLCVKSLKSSAAEFFNFIG</sequence>
<keyword evidence="2" id="KW-0964">Secreted</keyword>
<keyword evidence="6" id="KW-1185">Reference proteome</keyword>
<dbReference type="EMBL" id="LJIG01009127">
    <property type="protein sequence ID" value="KRT83702.1"/>
    <property type="molecule type" value="Genomic_DNA"/>
</dbReference>
<feature type="domain" description="SCP" evidence="4">
    <location>
        <begin position="41"/>
        <end position="199"/>
    </location>
</feature>
<dbReference type="InterPro" id="IPR001283">
    <property type="entry name" value="CRISP-related"/>
</dbReference>
<dbReference type="InterPro" id="IPR035940">
    <property type="entry name" value="CAP_sf"/>
</dbReference>
<evidence type="ECO:0000256" key="3">
    <source>
        <dbReference type="SAM" id="SignalP"/>
    </source>
</evidence>
<accession>A0A0T6B8Q5</accession>
<gene>
    <name evidence="5" type="ORF">AMK59_3627</name>
</gene>
<dbReference type="CDD" id="cd05380">
    <property type="entry name" value="CAP_euk"/>
    <property type="match status" value="1"/>
</dbReference>
<comment type="subcellular location">
    <subcellularLocation>
        <location evidence="1">Secreted</location>
    </subcellularLocation>
</comment>
<organism evidence="5 6">
    <name type="scientific">Oryctes borbonicus</name>
    <dbReference type="NCBI Taxonomy" id="1629725"/>
    <lineage>
        <taxon>Eukaryota</taxon>
        <taxon>Metazoa</taxon>
        <taxon>Ecdysozoa</taxon>
        <taxon>Arthropoda</taxon>
        <taxon>Hexapoda</taxon>
        <taxon>Insecta</taxon>
        <taxon>Pterygota</taxon>
        <taxon>Neoptera</taxon>
        <taxon>Endopterygota</taxon>
        <taxon>Coleoptera</taxon>
        <taxon>Polyphaga</taxon>
        <taxon>Scarabaeiformia</taxon>
        <taxon>Scarabaeidae</taxon>
        <taxon>Dynastinae</taxon>
        <taxon>Oryctes</taxon>
    </lineage>
</organism>
<evidence type="ECO:0000259" key="4">
    <source>
        <dbReference type="SMART" id="SM00198"/>
    </source>
</evidence>
<feature type="chain" id="PRO_5006668461" description="SCP domain-containing protein" evidence="3">
    <location>
        <begin position="27"/>
        <end position="241"/>
    </location>
</feature>
<dbReference type="SMART" id="SM00198">
    <property type="entry name" value="SCP"/>
    <property type="match status" value="1"/>
</dbReference>
<dbReference type="PANTHER" id="PTHR10334">
    <property type="entry name" value="CYSTEINE-RICH SECRETORY PROTEIN-RELATED"/>
    <property type="match status" value="1"/>
</dbReference>
<dbReference type="Pfam" id="PF00188">
    <property type="entry name" value="CAP"/>
    <property type="match status" value="1"/>
</dbReference>
<dbReference type="SUPFAM" id="SSF55797">
    <property type="entry name" value="PR-1-like"/>
    <property type="match status" value="1"/>
</dbReference>
<dbReference type="OrthoDB" id="43654at2759"/>
<dbReference type="Proteomes" id="UP000051574">
    <property type="component" value="Unassembled WGS sequence"/>
</dbReference>
<dbReference type="PROSITE" id="PS01009">
    <property type="entry name" value="CRISP_1"/>
    <property type="match status" value="1"/>
</dbReference>
<evidence type="ECO:0000256" key="2">
    <source>
        <dbReference type="ARBA" id="ARBA00022525"/>
    </source>
</evidence>
<dbReference type="InterPro" id="IPR018244">
    <property type="entry name" value="Allrgn_V5/Tpx1_CS"/>
</dbReference>
<dbReference type="PRINTS" id="PR00837">
    <property type="entry name" value="V5TPXLIKE"/>
</dbReference>
<protein>
    <recommendedName>
        <fullName evidence="4">SCP domain-containing protein</fullName>
    </recommendedName>
</protein>
<proteinExistence type="predicted"/>
<keyword evidence="3" id="KW-0732">Signal</keyword>
<dbReference type="InterPro" id="IPR002413">
    <property type="entry name" value="V5_allergen-like"/>
</dbReference>
<comment type="caution">
    <text evidence="5">The sequence shown here is derived from an EMBL/GenBank/DDBJ whole genome shotgun (WGS) entry which is preliminary data.</text>
</comment>
<evidence type="ECO:0000313" key="6">
    <source>
        <dbReference type="Proteomes" id="UP000051574"/>
    </source>
</evidence>
<evidence type="ECO:0000313" key="5">
    <source>
        <dbReference type="EMBL" id="KRT83702.1"/>
    </source>
</evidence>
<dbReference type="PRINTS" id="PR00838">
    <property type="entry name" value="V5ALLERGEN"/>
</dbReference>
<evidence type="ECO:0000256" key="1">
    <source>
        <dbReference type="ARBA" id="ARBA00004613"/>
    </source>
</evidence>
<reference evidence="5 6" key="1">
    <citation type="submission" date="2015-09" db="EMBL/GenBank/DDBJ databases">
        <title>Draft genome of the scarab beetle Oryctes borbonicus.</title>
        <authorList>
            <person name="Meyer J.M."/>
            <person name="Markov G.V."/>
            <person name="Baskaran P."/>
            <person name="Herrmann M."/>
            <person name="Sommer R.J."/>
            <person name="Roedelsperger C."/>
        </authorList>
    </citation>
    <scope>NUCLEOTIDE SEQUENCE [LARGE SCALE GENOMIC DNA]</scope>
    <source>
        <strain evidence="5">OB123</strain>
        <tissue evidence="5">Whole animal</tissue>
    </source>
</reference>
<name>A0A0T6B8Q5_9SCAR</name>